<evidence type="ECO:0000313" key="10">
    <source>
        <dbReference type="Proteomes" id="UP000499080"/>
    </source>
</evidence>
<evidence type="ECO:0000256" key="4">
    <source>
        <dbReference type="ARBA" id="ARBA00022729"/>
    </source>
</evidence>
<dbReference type="InterPro" id="IPR019330">
    <property type="entry name" value="MESD"/>
</dbReference>
<comment type="caution">
    <text evidence="9">The sequence shown here is derived from an EMBL/GenBank/DDBJ whole genome shotgun (WGS) entry which is preliminary data.</text>
</comment>
<gene>
    <name evidence="9" type="primary">boca</name>
    <name evidence="9" type="ORF">AVEN_7687_1</name>
</gene>
<reference evidence="9 10" key="1">
    <citation type="journal article" date="2019" name="Sci. Rep.">
        <title>Orb-weaving spider Araneus ventricosus genome elucidates the spidroin gene catalogue.</title>
        <authorList>
            <person name="Kono N."/>
            <person name="Nakamura H."/>
            <person name="Ohtoshi R."/>
            <person name="Moran D.A.P."/>
            <person name="Shinohara A."/>
            <person name="Yoshida Y."/>
            <person name="Fujiwara M."/>
            <person name="Mori M."/>
            <person name="Tomita M."/>
            <person name="Arakawa K."/>
        </authorList>
    </citation>
    <scope>NUCLEOTIDE SEQUENCE [LARGE SCALE GENOMIC DNA]</scope>
</reference>
<evidence type="ECO:0000256" key="6">
    <source>
        <dbReference type="ARBA" id="ARBA00023186"/>
    </source>
</evidence>
<feature type="compositionally biased region" description="Acidic residues" evidence="7">
    <location>
        <begin position="51"/>
        <end position="63"/>
    </location>
</feature>
<evidence type="ECO:0000256" key="5">
    <source>
        <dbReference type="ARBA" id="ARBA00022824"/>
    </source>
</evidence>
<keyword evidence="5" id="KW-0256">Endoplasmic reticulum</keyword>
<evidence type="ECO:0000256" key="1">
    <source>
        <dbReference type="ARBA" id="ARBA00004240"/>
    </source>
</evidence>
<comment type="subcellular location">
    <subcellularLocation>
        <location evidence="1">Endoplasmic reticulum</location>
    </subcellularLocation>
</comment>
<organism evidence="9 10">
    <name type="scientific">Araneus ventricosus</name>
    <name type="common">Orbweaver spider</name>
    <name type="synonym">Epeira ventricosa</name>
    <dbReference type="NCBI Taxonomy" id="182803"/>
    <lineage>
        <taxon>Eukaryota</taxon>
        <taxon>Metazoa</taxon>
        <taxon>Ecdysozoa</taxon>
        <taxon>Arthropoda</taxon>
        <taxon>Chelicerata</taxon>
        <taxon>Arachnida</taxon>
        <taxon>Araneae</taxon>
        <taxon>Araneomorphae</taxon>
        <taxon>Entelegynae</taxon>
        <taxon>Araneoidea</taxon>
        <taxon>Araneidae</taxon>
        <taxon>Araneus</taxon>
    </lineage>
</organism>
<dbReference type="GO" id="GO:0006457">
    <property type="term" value="P:protein folding"/>
    <property type="evidence" value="ECO:0007669"/>
    <property type="project" value="InterPro"/>
</dbReference>
<keyword evidence="4 8" id="KW-0732">Signal</keyword>
<accession>A0A4Y2PHL7</accession>
<dbReference type="AlphaFoldDB" id="A0A4Y2PHL7"/>
<proteinExistence type="inferred from homology"/>
<dbReference type="PANTHER" id="PTHR17600:SF2">
    <property type="entry name" value="LRP CHAPERONE MESD"/>
    <property type="match status" value="1"/>
</dbReference>
<evidence type="ECO:0000256" key="8">
    <source>
        <dbReference type="SAM" id="SignalP"/>
    </source>
</evidence>
<protein>
    <submittedName>
        <fullName evidence="9">LDLR chaperone boca</fullName>
    </submittedName>
</protein>
<dbReference type="OrthoDB" id="6432361at2759"/>
<feature type="chain" id="PRO_5021269548" evidence="8">
    <location>
        <begin position="22"/>
        <end position="191"/>
    </location>
</feature>
<dbReference type="GO" id="GO:0005783">
    <property type="term" value="C:endoplasmic reticulum"/>
    <property type="evidence" value="ECO:0007669"/>
    <property type="project" value="UniProtKB-SubCell"/>
</dbReference>
<dbReference type="Gene3D" id="3.30.70.260">
    <property type="match status" value="1"/>
</dbReference>
<dbReference type="Proteomes" id="UP000499080">
    <property type="component" value="Unassembled WGS sequence"/>
</dbReference>
<evidence type="ECO:0000256" key="7">
    <source>
        <dbReference type="SAM" id="MobiDB-lite"/>
    </source>
</evidence>
<evidence type="ECO:0000256" key="2">
    <source>
        <dbReference type="ARBA" id="ARBA00011068"/>
    </source>
</evidence>
<feature type="region of interest" description="Disordered" evidence="7">
    <location>
        <begin position="51"/>
        <end position="76"/>
    </location>
</feature>
<feature type="signal peptide" evidence="8">
    <location>
        <begin position="1"/>
        <end position="21"/>
    </location>
</feature>
<dbReference type="Pfam" id="PF10185">
    <property type="entry name" value="Mesd"/>
    <property type="match status" value="1"/>
</dbReference>
<dbReference type="Gene3D" id="6.10.250.640">
    <property type="match status" value="1"/>
</dbReference>
<name>A0A4Y2PHL7_ARAVE</name>
<dbReference type="FunFam" id="3.30.70.260:FF:000031">
    <property type="entry name" value="LDLR chaperone MESD"/>
    <property type="match status" value="1"/>
</dbReference>
<dbReference type="GO" id="GO:0016055">
    <property type="term" value="P:Wnt signaling pathway"/>
    <property type="evidence" value="ECO:0007669"/>
    <property type="project" value="UniProtKB-KW"/>
</dbReference>
<comment type="similarity">
    <text evidence="2">Belongs to the MESD family.</text>
</comment>
<keyword evidence="10" id="KW-1185">Reference proteome</keyword>
<evidence type="ECO:0000256" key="3">
    <source>
        <dbReference type="ARBA" id="ARBA00022687"/>
    </source>
</evidence>
<keyword evidence="6" id="KW-0143">Chaperone</keyword>
<evidence type="ECO:0000313" key="9">
    <source>
        <dbReference type="EMBL" id="GBN50599.1"/>
    </source>
</evidence>
<dbReference type="PANTHER" id="PTHR17600">
    <property type="entry name" value="MESODERM DEVELOPMENT CANDIDATE 2"/>
    <property type="match status" value="1"/>
</dbReference>
<dbReference type="EMBL" id="BGPR01011298">
    <property type="protein sequence ID" value="GBN50599.1"/>
    <property type="molecule type" value="Genomic_DNA"/>
</dbReference>
<keyword evidence="3" id="KW-0879">Wnt signaling pathway</keyword>
<sequence>MKLRTVIFFFFLLITFKEIHCKKSDEKQKPDWAKKDIRDFTDADLERLYDQWEEDDEPLEPDELPEHLRPPPKIDISNLDAKNPEDLLKLSKKGKTLMAFVSVSGNPTEQETEEITGIWQSSLMNNHINVDRYPIGGNRVIFMFKDGSQAWEAKDFLVEQKRVEVVTIENKEYYGKHSSKKSKNTKGKEEL</sequence>